<evidence type="ECO:0000256" key="4">
    <source>
        <dbReference type="ARBA" id="ARBA00017522"/>
    </source>
</evidence>
<evidence type="ECO:0000256" key="9">
    <source>
        <dbReference type="ARBA" id="ARBA00023136"/>
    </source>
</evidence>
<reference evidence="11" key="1">
    <citation type="journal article" date="2020" name="mSystems">
        <title>Genome- and Community-Level Interaction Insights into Carbon Utilization and Element Cycling Functions of Hydrothermarchaeota in Hydrothermal Sediment.</title>
        <authorList>
            <person name="Zhou Z."/>
            <person name="Liu Y."/>
            <person name="Xu W."/>
            <person name="Pan J."/>
            <person name="Luo Z.H."/>
            <person name="Li M."/>
        </authorList>
    </citation>
    <scope>NUCLEOTIDE SEQUENCE [LARGE SCALE GENOMIC DNA]</scope>
    <source>
        <strain evidence="11">HyVt-380</strain>
    </source>
</reference>
<sequence length="73" mass="8415">MIDAIIQGFYALSGWEVFAALLGMAYVILAARESQWCWPMAFISTLIYTILFWEGQLPMQALLNFYYMGMAVY</sequence>
<comment type="caution">
    <text evidence="11">The sequence shown here is derived from an EMBL/GenBank/DDBJ whole genome shotgun (WGS) entry which is preliminary data.</text>
</comment>
<comment type="similarity">
    <text evidence="3">Belongs to the nicotinamide ribonucleoside (NR) uptake permease (TC 4.B.1) family.</text>
</comment>
<dbReference type="GO" id="GO:0034257">
    <property type="term" value="F:nicotinamide riboside transmembrane transporter activity"/>
    <property type="evidence" value="ECO:0007669"/>
    <property type="project" value="InterPro"/>
</dbReference>
<comment type="function">
    <text evidence="1">Required for nicotinamide riboside transport across the inner membrane.</text>
</comment>
<evidence type="ECO:0000256" key="5">
    <source>
        <dbReference type="ARBA" id="ARBA00022448"/>
    </source>
</evidence>
<gene>
    <name evidence="11" type="ORF">ENI26_12980</name>
</gene>
<protein>
    <recommendedName>
        <fullName evidence="4">Nicotinamide riboside transporter PnuC</fullName>
    </recommendedName>
</protein>
<evidence type="ECO:0000256" key="1">
    <source>
        <dbReference type="ARBA" id="ARBA00002672"/>
    </source>
</evidence>
<dbReference type="Proteomes" id="UP000886384">
    <property type="component" value="Unassembled WGS sequence"/>
</dbReference>
<evidence type="ECO:0000256" key="7">
    <source>
        <dbReference type="ARBA" id="ARBA00022692"/>
    </source>
</evidence>
<dbReference type="Pfam" id="PF04973">
    <property type="entry name" value="NMN_transporter"/>
    <property type="match status" value="1"/>
</dbReference>
<feature type="transmembrane region" description="Helical" evidence="10">
    <location>
        <begin position="6"/>
        <end position="29"/>
    </location>
</feature>
<dbReference type="EMBL" id="DRHY01000301">
    <property type="protein sequence ID" value="HEC75264.1"/>
    <property type="molecule type" value="Genomic_DNA"/>
</dbReference>
<accession>A0A7C1W1L5</accession>
<name>A0A7C1W1L5_9GAMM</name>
<proteinExistence type="inferred from homology"/>
<dbReference type="PANTHER" id="PTHR36122">
    <property type="entry name" value="NICOTINAMIDE RIBOSIDE TRANSPORTER PNUC"/>
    <property type="match status" value="1"/>
</dbReference>
<keyword evidence="9 10" id="KW-0472">Membrane</keyword>
<feature type="non-terminal residue" evidence="11">
    <location>
        <position position="73"/>
    </location>
</feature>
<evidence type="ECO:0000256" key="8">
    <source>
        <dbReference type="ARBA" id="ARBA00022989"/>
    </source>
</evidence>
<evidence type="ECO:0000256" key="10">
    <source>
        <dbReference type="SAM" id="Phobius"/>
    </source>
</evidence>
<evidence type="ECO:0000256" key="3">
    <source>
        <dbReference type="ARBA" id="ARBA00006669"/>
    </source>
</evidence>
<dbReference type="AlphaFoldDB" id="A0A7C1W1L5"/>
<dbReference type="PANTHER" id="PTHR36122:SF2">
    <property type="entry name" value="NICOTINAMIDE RIBOSIDE TRANSPORTER PNUC"/>
    <property type="match status" value="1"/>
</dbReference>
<comment type="subcellular location">
    <subcellularLocation>
        <location evidence="2">Cell membrane</location>
        <topology evidence="2">Multi-pass membrane protein</topology>
    </subcellularLocation>
</comment>
<organism evidence="11">
    <name type="scientific">Methylophaga aminisulfidivorans</name>
    <dbReference type="NCBI Taxonomy" id="230105"/>
    <lineage>
        <taxon>Bacteria</taxon>
        <taxon>Pseudomonadati</taxon>
        <taxon>Pseudomonadota</taxon>
        <taxon>Gammaproteobacteria</taxon>
        <taxon>Thiotrichales</taxon>
        <taxon>Piscirickettsiaceae</taxon>
        <taxon>Methylophaga</taxon>
    </lineage>
</organism>
<evidence type="ECO:0000256" key="6">
    <source>
        <dbReference type="ARBA" id="ARBA00022475"/>
    </source>
</evidence>
<dbReference type="GO" id="GO:0005886">
    <property type="term" value="C:plasma membrane"/>
    <property type="evidence" value="ECO:0007669"/>
    <property type="project" value="UniProtKB-SubCell"/>
</dbReference>
<keyword evidence="7 10" id="KW-0812">Transmembrane</keyword>
<evidence type="ECO:0000313" key="11">
    <source>
        <dbReference type="EMBL" id="HEC75264.1"/>
    </source>
</evidence>
<evidence type="ECO:0000256" key="2">
    <source>
        <dbReference type="ARBA" id="ARBA00004651"/>
    </source>
</evidence>
<dbReference type="InterPro" id="IPR006419">
    <property type="entry name" value="NMN_transpt_PnuC"/>
</dbReference>
<keyword evidence="6" id="KW-1003">Cell membrane</keyword>
<keyword evidence="5" id="KW-0813">Transport</keyword>
<keyword evidence="8 10" id="KW-1133">Transmembrane helix</keyword>